<reference evidence="3" key="1">
    <citation type="submission" date="2019-03" db="EMBL/GenBank/DDBJ databases">
        <title>Aquabacterium pictum sp.nov., the first bacteriochlorophyll a-containing freshwater bacterium in the genus Aquabacterium of the class Betaproteobacteria.</title>
        <authorList>
            <person name="Hirose S."/>
            <person name="Tank M."/>
            <person name="Hara E."/>
            <person name="Tamaki H."/>
            <person name="Takaichi S."/>
            <person name="Haruta S."/>
            <person name="Hanada S."/>
        </authorList>
    </citation>
    <scope>NUCLEOTIDE SEQUENCE [LARGE SCALE GENOMIC DNA]</scope>
    <source>
        <strain evidence="3">W35</strain>
    </source>
</reference>
<dbReference type="AlphaFoldDB" id="A0A480B2K0"/>
<name>A0A480B2K0_9BURK</name>
<proteinExistence type="predicted"/>
<keyword evidence="1" id="KW-0732">Signal</keyword>
<dbReference type="EMBL" id="BJCL01000014">
    <property type="protein sequence ID" value="GCL65248.1"/>
    <property type="molecule type" value="Genomic_DNA"/>
</dbReference>
<organism evidence="2 3">
    <name type="scientific">Pseudaquabacterium pictum</name>
    <dbReference type="NCBI Taxonomy" id="2315236"/>
    <lineage>
        <taxon>Bacteria</taxon>
        <taxon>Pseudomonadati</taxon>
        <taxon>Pseudomonadota</taxon>
        <taxon>Betaproteobacteria</taxon>
        <taxon>Burkholderiales</taxon>
        <taxon>Sphaerotilaceae</taxon>
        <taxon>Pseudaquabacterium</taxon>
    </lineage>
</organism>
<keyword evidence="3" id="KW-1185">Reference proteome</keyword>
<comment type="caution">
    <text evidence="2">The sequence shown here is derived from an EMBL/GenBank/DDBJ whole genome shotgun (WGS) entry which is preliminary data.</text>
</comment>
<dbReference type="OrthoDB" id="7987888at2"/>
<feature type="chain" id="PRO_5019845942" evidence="1">
    <location>
        <begin position="23"/>
        <end position="186"/>
    </location>
</feature>
<gene>
    <name evidence="2" type="ORF">AQPW35_43290</name>
</gene>
<dbReference type="Proteomes" id="UP000301751">
    <property type="component" value="Unassembled WGS sequence"/>
</dbReference>
<evidence type="ECO:0000313" key="3">
    <source>
        <dbReference type="Proteomes" id="UP000301751"/>
    </source>
</evidence>
<protein>
    <submittedName>
        <fullName evidence="2">Uncharacterized protein</fullName>
    </submittedName>
</protein>
<evidence type="ECO:0000313" key="2">
    <source>
        <dbReference type="EMBL" id="GCL65248.1"/>
    </source>
</evidence>
<evidence type="ECO:0000256" key="1">
    <source>
        <dbReference type="SAM" id="SignalP"/>
    </source>
</evidence>
<dbReference type="RefSeq" id="WP_137734956.1">
    <property type="nucleotide sequence ID" value="NZ_BJCL01000014.1"/>
</dbReference>
<sequence>MSVPRILPAIALATLVAGTVTAQPLQGSPTLRLHARDGTAVVLGQVQFTPQADGRSTFQLQLDHAAFKDFFLSMKEFKCVEAPAEVFCHVPYPYPQPGTVALGDLAWLEHSLLFMFKTPSEFGAKLWNGVYYQLTPTATGLEGRPQAVDLNRISAPPDRPGVPPFRRALRDDIPAGARWFPRLTID</sequence>
<feature type="signal peptide" evidence="1">
    <location>
        <begin position="1"/>
        <end position="22"/>
    </location>
</feature>
<accession>A0A480B2K0</accession>